<evidence type="ECO:0000313" key="2">
    <source>
        <dbReference type="Proteomes" id="UP000011991"/>
    </source>
</evidence>
<protein>
    <submittedName>
        <fullName evidence="1">Uncharacterized protein</fullName>
    </submittedName>
</protein>
<proteinExistence type="predicted"/>
<keyword evidence="2" id="KW-1185">Reference proteome</keyword>
<evidence type="ECO:0000313" key="1">
    <source>
        <dbReference type="EMBL" id="EMI16281.1"/>
    </source>
</evidence>
<accession>M5RB62</accession>
<dbReference type="AlphaFoldDB" id="M5RB62"/>
<comment type="caution">
    <text evidence="1">The sequence shown here is derived from an EMBL/GenBank/DDBJ whole genome shotgun (WGS) entry which is preliminary data.</text>
</comment>
<dbReference type="Proteomes" id="UP000011991">
    <property type="component" value="Unassembled WGS sequence"/>
</dbReference>
<reference evidence="1 2" key="1">
    <citation type="journal article" date="2013" name="Mar. Genomics">
        <title>Expression of sulfatases in Rhodopirellula baltica and the diversity of sulfatases in the genus Rhodopirellula.</title>
        <authorList>
            <person name="Wegner C.E."/>
            <person name="Richter-Heitmann T."/>
            <person name="Klindworth A."/>
            <person name="Klockow C."/>
            <person name="Richter M."/>
            <person name="Achstetter T."/>
            <person name="Glockner F.O."/>
            <person name="Harder J."/>
        </authorList>
    </citation>
    <scope>NUCLEOTIDE SEQUENCE [LARGE SCALE GENOMIC DNA]</scope>
    <source>
        <strain evidence="1 2">SM1</strain>
    </source>
</reference>
<dbReference type="EMBL" id="ANOG01000974">
    <property type="protein sequence ID" value="EMI16281.1"/>
    <property type="molecule type" value="Genomic_DNA"/>
</dbReference>
<sequence length="53" mass="6210">MVLRSPINITKDERNTIESLMLKGISELKEFQVHSSVDRIAISWLDRFREYSG</sequence>
<gene>
    <name evidence="1" type="ORF">RMSM_06817</name>
</gene>
<name>M5RB62_9BACT</name>
<organism evidence="1 2">
    <name type="scientific">Rhodopirellula maiorica SM1</name>
    <dbReference type="NCBI Taxonomy" id="1265738"/>
    <lineage>
        <taxon>Bacteria</taxon>
        <taxon>Pseudomonadati</taxon>
        <taxon>Planctomycetota</taxon>
        <taxon>Planctomycetia</taxon>
        <taxon>Pirellulales</taxon>
        <taxon>Pirellulaceae</taxon>
        <taxon>Novipirellula</taxon>
    </lineage>
</organism>